<protein>
    <submittedName>
        <fullName evidence="1">Uncharacterized protein</fullName>
    </submittedName>
</protein>
<sequence length="220" mass="24146">MFIRPKLADLHCVYLAQLRHSLVWFSAVLFAEYSLGSVRGGVSAVQDAVYHSVTPKLSIDATFNYGGPMSLAFLPGDSWVDYLGGMVGRWNQFCFPGGCCGGEPENPNGCRSAFAEMPVRGGFRRRAGSLPLRRLEPASYGNQILVALMGGRFVGTFEVCGPRQLRASHLPRPLRLTNSPHRFLCGSKATEPFPSSICLPCPRLPIFSSDPRQLEIDQSH</sequence>
<reference evidence="1" key="1">
    <citation type="journal article" date="2020" name="Nat. Commun.">
        <title>Large-scale genome sequencing of mycorrhizal fungi provides insights into the early evolution of symbiotic traits.</title>
        <authorList>
            <person name="Miyauchi S."/>
            <person name="Kiss E."/>
            <person name="Kuo A."/>
            <person name="Drula E."/>
            <person name="Kohler A."/>
            <person name="Sanchez-Garcia M."/>
            <person name="Morin E."/>
            <person name="Andreopoulos B."/>
            <person name="Barry K.W."/>
            <person name="Bonito G."/>
            <person name="Buee M."/>
            <person name="Carver A."/>
            <person name="Chen C."/>
            <person name="Cichocki N."/>
            <person name="Clum A."/>
            <person name="Culley D."/>
            <person name="Crous P.W."/>
            <person name="Fauchery L."/>
            <person name="Girlanda M."/>
            <person name="Hayes R.D."/>
            <person name="Keri Z."/>
            <person name="LaButti K."/>
            <person name="Lipzen A."/>
            <person name="Lombard V."/>
            <person name="Magnuson J."/>
            <person name="Maillard F."/>
            <person name="Murat C."/>
            <person name="Nolan M."/>
            <person name="Ohm R.A."/>
            <person name="Pangilinan J."/>
            <person name="Pereira M.F."/>
            <person name="Perotto S."/>
            <person name="Peter M."/>
            <person name="Pfister S."/>
            <person name="Riley R."/>
            <person name="Sitrit Y."/>
            <person name="Stielow J.B."/>
            <person name="Szollosi G."/>
            <person name="Zifcakova L."/>
            <person name="Stursova M."/>
            <person name="Spatafora J.W."/>
            <person name="Tedersoo L."/>
            <person name="Vaario L.M."/>
            <person name="Yamada A."/>
            <person name="Yan M."/>
            <person name="Wang P."/>
            <person name="Xu J."/>
            <person name="Bruns T."/>
            <person name="Baldrian P."/>
            <person name="Vilgalys R."/>
            <person name="Dunand C."/>
            <person name="Henrissat B."/>
            <person name="Grigoriev I.V."/>
            <person name="Hibbett D."/>
            <person name="Nagy L.G."/>
            <person name="Martin F.M."/>
        </authorList>
    </citation>
    <scope>NUCLEOTIDE SEQUENCE</scope>
    <source>
        <strain evidence="1">UH-Tt-Lm1</strain>
    </source>
</reference>
<organism evidence="1 2">
    <name type="scientific">Thelephora terrestris</name>
    <dbReference type="NCBI Taxonomy" id="56493"/>
    <lineage>
        <taxon>Eukaryota</taxon>
        <taxon>Fungi</taxon>
        <taxon>Dikarya</taxon>
        <taxon>Basidiomycota</taxon>
        <taxon>Agaricomycotina</taxon>
        <taxon>Agaricomycetes</taxon>
        <taxon>Thelephorales</taxon>
        <taxon>Thelephoraceae</taxon>
        <taxon>Thelephora</taxon>
    </lineage>
</organism>
<dbReference type="Proteomes" id="UP000736335">
    <property type="component" value="Unassembled WGS sequence"/>
</dbReference>
<reference evidence="1" key="2">
    <citation type="submission" date="2020-11" db="EMBL/GenBank/DDBJ databases">
        <authorList>
            <consortium name="DOE Joint Genome Institute"/>
            <person name="Kuo A."/>
            <person name="Miyauchi S."/>
            <person name="Kiss E."/>
            <person name="Drula E."/>
            <person name="Kohler A."/>
            <person name="Sanchez-Garcia M."/>
            <person name="Andreopoulos B."/>
            <person name="Barry K.W."/>
            <person name="Bonito G."/>
            <person name="Buee M."/>
            <person name="Carver A."/>
            <person name="Chen C."/>
            <person name="Cichocki N."/>
            <person name="Clum A."/>
            <person name="Culley D."/>
            <person name="Crous P.W."/>
            <person name="Fauchery L."/>
            <person name="Girlanda M."/>
            <person name="Hayes R."/>
            <person name="Keri Z."/>
            <person name="Labutti K."/>
            <person name="Lipzen A."/>
            <person name="Lombard V."/>
            <person name="Magnuson J."/>
            <person name="Maillard F."/>
            <person name="Morin E."/>
            <person name="Murat C."/>
            <person name="Nolan M."/>
            <person name="Ohm R."/>
            <person name="Pangilinan J."/>
            <person name="Pereira M."/>
            <person name="Perotto S."/>
            <person name="Peter M."/>
            <person name="Riley R."/>
            <person name="Sitrit Y."/>
            <person name="Stielow B."/>
            <person name="Szollosi G."/>
            <person name="Zifcakova L."/>
            <person name="Stursova M."/>
            <person name="Spatafora J.W."/>
            <person name="Tedersoo L."/>
            <person name="Vaario L.-M."/>
            <person name="Yamada A."/>
            <person name="Yan M."/>
            <person name="Wang P."/>
            <person name="Xu J."/>
            <person name="Bruns T."/>
            <person name="Baldrian P."/>
            <person name="Vilgalys R."/>
            <person name="Henrissat B."/>
            <person name="Grigoriev I.V."/>
            <person name="Hibbett D."/>
            <person name="Nagy L.G."/>
            <person name="Martin F.M."/>
        </authorList>
    </citation>
    <scope>NUCLEOTIDE SEQUENCE</scope>
    <source>
        <strain evidence="1">UH-Tt-Lm1</strain>
    </source>
</reference>
<accession>A0A9P6LBB8</accession>
<name>A0A9P6LBB8_9AGAM</name>
<keyword evidence="2" id="KW-1185">Reference proteome</keyword>
<proteinExistence type="predicted"/>
<comment type="caution">
    <text evidence="1">The sequence shown here is derived from an EMBL/GenBank/DDBJ whole genome shotgun (WGS) entry which is preliminary data.</text>
</comment>
<gene>
    <name evidence="1" type="ORF">BJ322DRAFT_409075</name>
</gene>
<evidence type="ECO:0000313" key="1">
    <source>
        <dbReference type="EMBL" id="KAF9790715.1"/>
    </source>
</evidence>
<dbReference type="EMBL" id="WIUZ02000002">
    <property type="protein sequence ID" value="KAF9790715.1"/>
    <property type="molecule type" value="Genomic_DNA"/>
</dbReference>
<evidence type="ECO:0000313" key="2">
    <source>
        <dbReference type="Proteomes" id="UP000736335"/>
    </source>
</evidence>
<dbReference type="AlphaFoldDB" id="A0A9P6LBB8"/>